<evidence type="ECO:0000256" key="1">
    <source>
        <dbReference type="SAM" id="Phobius"/>
    </source>
</evidence>
<gene>
    <name evidence="2" type="ORF">H206_03094</name>
</gene>
<keyword evidence="3" id="KW-1185">Reference proteome</keyword>
<dbReference type="Proteomes" id="UP000287853">
    <property type="component" value="Unassembled WGS sequence"/>
</dbReference>
<reference evidence="2 3" key="1">
    <citation type="submission" date="2017-01" db="EMBL/GenBank/DDBJ databases">
        <title>The cable genome- insights into the physiology and evolution of filamentous bacteria capable of sulfide oxidation via long distance electron transfer.</title>
        <authorList>
            <person name="Schreiber L."/>
            <person name="Bjerg J.T."/>
            <person name="Boggild A."/>
            <person name="Van De Vossenberg J."/>
            <person name="Meysman F."/>
            <person name="Nielsen L.P."/>
            <person name="Schramm A."/>
            <person name="Kjeldsen K.U."/>
        </authorList>
    </citation>
    <scope>NUCLEOTIDE SEQUENCE [LARGE SCALE GENOMIC DNA]</scope>
    <source>
        <strain evidence="2">MCF</strain>
    </source>
</reference>
<name>A0A444IZX6_9BACT</name>
<feature type="transmembrane region" description="Helical" evidence="1">
    <location>
        <begin position="24"/>
        <end position="46"/>
    </location>
</feature>
<proteinExistence type="predicted"/>
<protein>
    <submittedName>
        <fullName evidence="2">Uncharacterized protein</fullName>
    </submittedName>
</protein>
<dbReference type="AlphaFoldDB" id="A0A444IZX6"/>
<sequence length="56" mass="6703">MHTRVCESKILENFMLNVNTVNNIITFHSSFFQSINHYSMVMLWIIKKQIRIVSMN</sequence>
<evidence type="ECO:0000313" key="3">
    <source>
        <dbReference type="Proteomes" id="UP000287853"/>
    </source>
</evidence>
<keyword evidence="1" id="KW-0812">Transmembrane</keyword>
<organism evidence="2 3">
    <name type="scientific">Candidatus Electrothrix aarhusensis</name>
    <dbReference type="NCBI Taxonomy" id="1859131"/>
    <lineage>
        <taxon>Bacteria</taxon>
        <taxon>Pseudomonadati</taxon>
        <taxon>Thermodesulfobacteriota</taxon>
        <taxon>Desulfobulbia</taxon>
        <taxon>Desulfobulbales</taxon>
        <taxon>Desulfobulbaceae</taxon>
        <taxon>Candidatus Electrothrix</taxon>
    </lineage>
</organism>
<keyword evidence="1" id="KW-0472">Membrane</keyword>
<dbReference type="EMBL" id="MTKO01000065">
    <property type="protein sequence ID" value="RWX46406.1"/>
    <property type="molecule type" value="Genomic_DNA"/>
</dbReference>
<evidence type="ECO:0000313" key="2">
    <source>
        <dbReference type="EMBL" id="RWX46406.1"/>
    </source>
</evidence>
<accession>A0A444IZX6</accession>
<comment type="caution">
    <text evidence="2">The sequence shown here is derived from an EMBL/GenBank/DDBJ whole genome shotgun (WGS) entry which is preliminary data.</text>
</comment>
<keyword evidence="1" id="KW-1133">Transmembrane helix</keyword>